<evidence type="ECO:0000256" key="4">
    <source>
        <dbReference type="HAMAP-Rule" id="MF_01107"/>
    </source>
</evidence>
<evidence type="ECO:0000256" key="1">
    <source>
        <dbReference type="ARBA" id="ARBA00022576"/>
    </source>
</evidence>
<dbReference type="CDD" id="cd00610">
    <property type="entry name" value="OAT_like"/>
    <property type="match status" value="1"/>
</dbReference>
<dbReference type="RefSeq" id="WP_093471875.1">
    <property type="nucleotide sequence ID" value="NZ_FOUI01000001.1"/>
</dbReference>
<dbReference type="NCBIfam" id="NF002325">
    <property type="entry name" value="PRK01278.1"/>
    <property type="match status" value="1"/>
</dbReference>
<evidence type="ECO:0000256" key="3">
    <source>
        <dbReference type="ARBA" id="ARBA00022898"/>
    </source>
</evidence>
<dbReference type="NCBIfam" id="NF003468">
    <property type="entry name" value="PRK05093.1"/>
    <property type="match status" value="1"/>
</dbReference>
<comment type="subunit">
    <text evidence="4">Homodimer.</text>
</comment>
<dbReference type="Gene3D" id="3.40.640.10">
    <property type="entry name" value="Type I PLP-dependent aspartate aminotransferase-like (Major domain)"/>
    <property type="match status" value="1"/>
</dbReference>
<dbReference type="InterPro" id="IPR004636">
    <property type="entry name" value="AcOrn/SuccOrn_fam"/>
</dbReference>
<keyword evidence="3 4" id="KW-0663">Pyridoxal phosphate</keyword>
<comment type="miscellaneous">
    <text evidence="4">May also have succinyldiaminopimelate aminotransferase activity, thus carrying out the corresponding step in lysine biosynthesis.</text>
</comment>
<feature type="modified residue" description="N6-(pyridoxal phosphate)lysine" evidence="4">
    <location>
        <position position="254"/>
    </location>
</feature>
<dbReference type="STRING" id="1720063.SAMN05216217_101383"/>
<dbReference type="GO" id="GO:0030170">
    <property type="term" value="F:pyridoxal phosphate binding"/>
    <property type="evidence" value="ECO:0007669"/>
    <property type="project" value="InterPro"/>
</dbReference>
<dbReference type="NCBIfam" id="TIGR03246">
    <property type="entry name" value="arg_catab_astC"/>
    <property type="match status" value="1"/>
</dbReference>
<dbReference type="GO" id="GO:0005737">
    <property type="term" value="C:cytoplasm"/>
    <property type="evidence" value="ECO:0007669"/>
    <property type="project" value="UniProtKB-SubCell"/>
</dbReference>
<dbReference type="HAMAP" id="MF_01107">
    <property type="entry name" value="ArgD_aminotrans_3"/>
    <property type="match status" value="1"/>
</dbReference>
<keyword evidence="4" id="KW-0055">Arginine biosynthesis</keyword>
<dbReference type="NCBIfam" id="NF009047">
    <property type="entry name" value="PRK12381.1"/>
    <property type="match status" value="1"/>
</dbReference>
<dbReference type="UniPathway" id="UPA00068">
    <property type="reaction ID" value="UER00109"/>
</dbReference>
<sequence length="404" mass="43634">MSESMQVSRSDFDRYMVPNYAPVDMIPVRGRGSRLWDQQGREYIDLAGGIAVNALGHAHPAMIEALTEQAGKLWHLSNVMTNEPALRLAARLIEATFAEKVFFANSGAEANEAAFKLARRWAHDSFGPDKHEIIACTNSFHGRTLFTVSVGGQPKYSEGFGPALPGISHVPYNDLAALEATISDATCAVVVEPIQGEGGVIAADNDWLRGVRALCDRHNALLVFDEVQSGMGRTGKLFAYMDTPVLPDILTTAKSLGGGFPIAAMLTIDRVAKHFGVGTHGSTYGGNPLGCAVAERVLDIINTREVLDGVVQRRQWLVDGLQALNAEFGLFSEIRGRGLLIGAQFVEARRGQARLLQEAAQKAGLLVLQAGPDVMRLAPSLLIEQQDIEEALQRLRLAVQGLDA</sequence>
<dbReference type="PIRSF" id="PIRSF000521">
    <property type="entry name" value="Transaminase_4ab_Lys_Orn"/>
    <property type="match status" value="1"/>
</dbReference>
<comment type="similarity">
    <text evidence="4">Belongs to the class-III pyridoxal-phosphate-dependent aminotransferase family. ArgD subfamily.</text>
</comment>
<dbReference type="SUPFAM" id="SSF53383">
    <property type="entry name" value="PLP-dependent transferases"/>
    <property type="match status" value="1"/>
</dbReference>
<accession>A0A1I4NKG3</accession>
<feature type="binding site" evidence="4">
    <location>
        <begin position="225"/>
        <end position="228"/>
    </location>
    <ligand>
        <name>pyridoxal 5'-phosphate</name>
        <dbReference type="ChEBI" id="CHEBI:597326"/>
    </ligand>
</feature>
<name>A0A1I4NKG3_9GAMM</name>
<feature type="binding site" evidence="4">
    <location>
        <position position="283"/>
    </location>
    <ligand>
        <name>pyridoxal 5'-phosphate</name>
        <dbReference type="ChEBI" id="CHEBI:597326"/>
    </ligand>
</feature>
<dbReference type="GO" id="GO:0006526">
    <property type="term" value="P:L-arginine biosynthetic process"/>
    <property type="evidence" value="ECO:0007669"/>
    <property type="project" value="UniProtKB-UniRule"/>
</dbReference>
<evidence type="ECO:0000256" key="2">
    <source>
        <dbReference type="ARBA" id="ARBA00022679"/>
    </source>
</evidence>
<dbReference type="InterPro" id="IPR015424">
    <property type="entry name" value="PyrdxlP-dep_Trfase"/>
</dbReference>
<keyword evidence="2 4" id="KW-0808">Transferase</keyword>
<evidence type="ECO:0000313" key="6">
    <source>
        <dbReference type="Proteomes" id="UP000243629"/>
    </source>
</evidence>
<feature type="binding site" evidence="4">
    <location>
        <begin position="107"/>
        <end position="108"/>
    </location>
    <ligand>
        <name>pyridoxal 5'-phosphate</name>
        <dbReference type="ChEBI" id="CHEBI:597326"/>
    </ligand>
</feature>
<feature type="binding site" evidence="4">
    <location>
        <position position="143"/>
    </location>
    <ligand>
        <name>N(2)-acetyl-L-ornithine</name>
        <dbReference type="ChEBI" id="CHEBI:57805"/>
    </ligand>
</feature>
<dbReference type="Gene3D" id="3.90.1150.10">
    <property type="entry name" value="Aspartate Aminotransferase, domain 1"/>
    <property type="match status" value="1"/>
</dbReference>
<dbReference type="InterPro" id="IPR015422">
    <property type="entry name" value="PyrdxlP-dep_Trfase_small"/>
</dbReference>
<dbReference type="OrthoDB" id="9801052at2"/>
<dbReference type="InterPro" id="IPR015421">
    <property type="entry name" value="PyrdxlP-dep_Trfase_major"/>
</dbReference>
<dbReference type="Proteomes" id="UP000243629">
    <property type="component" value="Unassembled WGS sequence"/>
</dbReference>
<keyword evidence="1 4" id="KW-0032">Aminotransferase</keyword>
<organism evidence="5 6">
    <name type="scientific">Halopseudomonas yangmingensis</name>
    <dbReference type="NCBI Taxonomy" id="1720063"/>
    <lineage>
        <taxon>Bacteria</taxon>
        <taxon>Pseudomonadati</taxon>
        <taxon>Pseudomonadota</taxon>
        <taxon>Gammaproteobacteria</taxon>
        <taxon>Pseudomonadales</taxon>
        <taxon>Pseudomonadaceae</taxon>
        <taxon>Halopseudomonas</taxon>
    </lineage>
</organism>
<dbReference type="EC" id="2.6.1.11" evidence="4"/>
<keyword evidence="6" id="KW-1185">Reference proteome</keyword>
<dbReference type="FunFam" id="3.40.640.10:FF:000004">
    <property type="entry name" value="Acetylornithine aminotransferase"/>
    <property type="match status" value="1"/>
</dbReference>
<dbReference type="PROSITE" id="PS00600">
    <property type="entry name" value="AA_TRANSFER_CLASS_3"/>
    <property type="match status" value="1"/>
</dbReference>
<protein>
    <recommendedName>
        <fullName evidence="4">Acetylornithine aminotransferase</fullName>
        <shortName evidence="4">ACOAT</shortName>
        <ecNumber evidence="4">2.6.1.11</ecNumber>
    </recommendedName>
</protein>
<reference evidence="6" key="1">
    <citation type="submission" date="2016-10" db="EMBL/GenBank/DDBJ databases">
        <authorList>
            <person name="Varghese N."/>
            <person name="Submissions S."/>
        </authorList>
    </citation>
    <scope>NUCLEOTIDE SEQUENCE [LARGE SCALE GENOMIC DNA]</scope>
    <source>
        <strain evidence="6">DSM 24213</strain>
    </source>
</reference>
<dbReference type="PANTHER" id="PTHR11986">
    <property type="entry name" value="AMINOTRANSFERASE CLASS III"/>
    <property type="match status" value="1"/>
</dbReference>
<comment type="subcellular location">
    <subcellularLocation>
        <location evidence="4">Cytoplasm</location>
    </subcellularLocation>
</comment>
<comment type="pathway">
    <text evidence="4">Amino-acid biosynthesis; L-arginine biosynthesis; N(2)-acetyl-L-ornithine from L-glutamate: step 4/4.</text>
</comment>
<proteinExistence type="inferred from homology"/>
<dbReference type="InterPro" id="IPR049704">
    <property type="entry name" value="Aminotrans_3_PPA_site"/>
</dbReference>
<keyword evidence="4" id="KW-0963">Cytoplasm</keyword>
<dbReference type="PANTHER" id="PTHR11986:SF113">
    <property type="entry name" value="SUCCINYLORNITHINE TRANSAMINASE"/>
    <property type="match status" value="1"/>
</dbReference>
<gene>
    <name evidence="4" type="primary">argD</name>
    <name evidence="5" type="ORF">SAMN05216217_101383</name>
</gene>
<dbReference type="AlphaFoldDB" id="A0A1I4NKG3"/>
<feature type="binding site" evidence="4">
    <location>
        <position position="140"/>
    </location>
    <ligand>
        <name>pyridoxal 5'-phosphate</name>
        <dbReference type="ChEBI" id="CHEBI:597326"/>
    </ligand>
</feature>
<comment type="catalytic activity">
    <reaction evidence="4">
        <text>N(2)-acetyl-L-ornithine + 2-oxoglutarate = N-acetyl-L-glutamate 5-semialdehyde + L-glutamate</text>
        <dbReference type="Rhea" id="RHEA:18049"/>
        <dbReference type="ChEBI" id="CHEBI:16810"/>
        <dbReference type="ChEBI" id="CHEBI:29123"/>
        <dbReference type="ChEBI" id="CHEBI:29985"/>
        <dbReference type="ChEBI" id="CHEBI:57805"/>
        <dbReference type="EC" id="2.6.1.11"/>
    </reaction>
</comment>
<dbReference type="Pfam" id="PF00202">
    <property type="entry name" value="Aminotran_3"/>
    <property type="match status" value="1"/>
</dbReference>
<keyword evidence="4" id="KW-0028">Amino-acid biosynthesis</keyword>
<dbReference type="NCBIfam" id="TIGR00707">
    <property type="entry name" value="argD"/>
    <property type="match status" value="1"/>
</dbReference>
<feature type="binding site" evidence="4">
    <location>
        <position position="282"/>
    </location>
    <ligand>
        <name>N(2)-acetyl-L-ornithine</name>
        <dbReference type="ChEBI" id="CHEBI:57805"/>
    </ligand>
</feature>
<evidence type="ECO:0000313" key="5">
    <source>
        <dbReference type="EMBL" id="SFM16022.1"/>
    </source>
</evidence>
<dbReference type="InterPro" id="IPR005814">
    <property type="entry name" value="Aminotrans_3"/>
</dbReference>
<dbReference type="InterPro" id="IPR050103">
    <property type="entry name" value="Class-III_PLP-dep_AT"/>
</dbReference>
<dbReference type="GO" id="GO:0003992">
    <property type="term" value="F:N2-acetyl-L-ornithine:2-oxoglutarate 5-aminotransferase activity"/>
    <property type="evidence" value="ECO:0007669"/>
    <property type="project" value="UniProtKB-UniRule"/>
</dbReference>
<dbReference type="EMBL" id="FOUI01000001">
    <property type="protein sequence ID" value="SFM16022.1"/>
    <property type="molecule type" value="Genomic_DNA"/>
</dbReference>
<dbReference type="InterPro" id="IPR017652">
    <property type="entry name" value="Ac/SucOrn_transaminase_bac"/>
</dbReference>
<dbReference type="GO" id="GO:0042802">
    <property type="term" value="F:identical protein binding"/>
    <property type="evidence" value="ECO:0007669"/>
    <property type="project" value="TreeGrafter"/>
</dbReference>
<comment type="cofactor">
    <cofactor evidence="4">
        <name>pyridoxal 5'-phosphate</name>
        <dbReference type="ChEBI" id="CHEBI:597326"/>
    </cofactor>
    <text evidence="4">Binds 1 pyridoxal phosphate per subunit.</text>
</comment>